<dbReference type="AlphaFoldDB" id="A0A2K8U602"/>
<dbReference type="GO" id="GO:0016779">
    <property type="term" value="F:nucleotidyltransferase activity"/>
    <property type="evidence" value="ECO:0007669"/>
    <property type="project" value="InterPro"/>
</dbReference>
<dbReference type="Gene3D" id="3.30.460.10">
    <property type="entry name" value="Beta Polymerase, domain 2"/>
    <property type="match status" value="1"/>
</dbReference>
<keyword evidence="3" id="KW-1185">Reference proteome</keyword>
<dbReference type="KEGG" id="tsy:THSYN_05535"/>
<sequence>MSATLSIDPQQRELLLTLLRQWLPGTAVWAYGSRVNGTARPNSDLDLVAFAPPTRRQLLPAAREALDESNLPFLVDLHGWDELPARFHDNIRSNYVVLQAVGPPELQRQ</sequence>
<proteinExistence type="predicted"/>
<evidence type="ECO:0000313" key="3">
    <source>
        <dbReference type="Proteomes" id="UP000232638"/>
    </source>
</evidence>
<dbReference type="CDD" id="cd05403">
    <property type="entry name" value="NT_KNTase_like"/>
    <property type="match status" value="1"/>
</dbReference>
<dbReference type="Proteomes" id="UP000232638">
    <property type="component" value="Chromosome"/>
</dbReference>
<organism evidence="2 3">
    <name type="scientific">Candidatus Thiodictyon syntrophicum</name>
    <dbReference type="NCBI Taxonomy" id="1166950"/>
    <lineage>
        <taxon>Bacteria</taxon>
        <taxon>Pseudomonadati</taxon>
        <taxon>Pseudomonadota</taxon>
        <taxon>Gammaproteobacteria</taxon>
        <taxon>Chromatiales</taxon>
        <taxon>Chromatiaceae</taxon>
        <taxon>Thiodictyon</taxon>
    </lineage>
</organism>
<dbReference type="RefSeq" id="WP_100918260.1">
    <property type="nucleotide sequence ID" value="NZ_CP020370.1"/>
</dbReference>
<name>A0A2K8U602_9GAMM</name>
<dbReference type="EMBL" id="CP020370">
    <property type="protein sequence ID" value="AUB80461.1"/>
    <property type="molecule type" value="Genomic_DNA"/>
</dbReference>
<dbReference type="SUPFAM" id="SSF81301">
    <property type="entry name" value="Nucleotidyltransferase"/>
    <property type="match status" value="1"/>
</dbReference>
<feature type="domain" description="Polymerase nucleotidyl transferase" evidence="1">
    <location>
        <begin position="14"/>
        <end position="89"/>
    </location>
</feature>
<dbReference type="OrthoDB" id="9808659at2"/>
<accession>A0A2K8U602</accession>
<dbReference type="InterPro" id="IPR043519">
    <property type="entry name" value="NT_sf"/>
</dbReference>
<dbReference type="Pfam" id="PF01909">
    <property type="entry name" value="NTP_transf_2"/>
    <property type="match status" value="1"/>
</dbReference>
<evidence type="ECO:0000313" key="2">
    <source>
        <dbReference type="EMBL" id="AUB80461.1"/>
    </source>
</evidence>
<evidence type="ECO:0000259" key="1">
    <source>
        <dbReference type="Pfam" id="PF01909"/>
    </source>
</evidence>
<dbReference type="InterPro" id="IPR002934">
    <property type="entry name" value="Polymerase_NTP_transf_dom"/>
</dbReference>
<reference evidence="2 3" key="1">
    <citation type="submission" date="2017-03" db="EMBL/GenBank/DDBJ databases">
        <title>Complete genome sequence of Candidatus 'Thiodictyon syntrophicum' sp. nov. strain Cad16T, a photolithoautotroph purple sulfur bacterium isolated from an alpine meromictic lake.</title>
        <authorList>
            <person name="Luedin S.M."/>
            <person name="Pothier J.F."/>
            <person name="Danza F."/>
            <person name="Storelli N."/>
            <person name="Wittwer M."/>
            <person name="Tonolla M."/>
        </authorList>
    </citation>
    <scope>NUCLEOTIDE SEQUENCE [LARGE SCALE GENOMIC DNA]</scope>
    <source>
        <strain evidence="2 3">Cad16T</strain>
    </source>
</reference>
<gene>
    <name evidence="2" type="ORF">THSYN_05535</name>
</gene>
<protein>
    <recommendedName>
        <fullName evidence="1">Polymerase nucleotidyl transferase domain-containing protein</fullName>
    </recommendedName>
</protein>